<name>A0AAD9QMH6_ACRCE</name>
<gene>
    <name evidence="1" type="ORF">P5673_013000</name>
</gene>
<organism evidence="1 2">
    <name type="scientific">Acropora cervicornis</name>
    <name type="common">Staghorn coral</name>
    <dbReference type="NCBI Taxonomy" id="6130"/>
    <lineage>
        <taxon>Eukaryota</taxon>
        <taxon>Metazoa</taxon>
        <taxon>Cnidaria</taxon>
        <taxon>Anthozoa</taxon>
        <taxon>Hexacorallia</taxon>
        <taxon>Scleractinia</taxon>
        <taxon>Astrocoeniina</taxon>
        <taxon>Acroporidae</taxon>
        <taxon>Acropora</taxon>
    </lineage>
</organism>
<dbReference type="AlphaFoldDB" id="A0AAD9QMH6"/>
<accession>A0AAD9QMH6</accession>
<reference evidence="1" key="1">
    <citation type="journal article" date="2023" name="G3 (Bethesda)">
        <title>Whole genome assembly and annotation of the endangered Caribbean coral Acropora cervicornis.</title>
        <authorList>
            <person name="Selwyn J.D."/>
            <person name="Vollmer S.V."/>
        </authorList>
    </citation>
    <scope>NUCLEOTIDE SEQUENCE</scope>
    <source>
        <strain evidence="1">K2</strain>
    </source>
</reference>
<evidence type="ECO:0000313" key="1">
    <source>
        <dbReference type="EMBL" id="KAK2563981.1"/>
    </source>
</evidence>
<keyword evidence="2" id="KW-1185">Reference proteome</keyword>
<dbReference type="EMBL" id="JARQWQ010000024">
    <property type="protein sequence ID" value="KAK2563981.1"/>
    <property type="molecule type" value="Genomic_DNA"/>
</dbReference>
<reference evidence="1" key="2">
    <citation type="journal article" date="2023" name="Science">
        <title>Genomic signatures of disease resistance in endangered staghorn corals.</title>
        <authorList>
            <person name="Vollmer S.V."/>
            <person name="Selwyn J.D."/>
            <person name="Despard B.A."/>
            <person name="Roesel C.L."/>
        </authorList>
    </citation>
    <scope>NUCLEOTIDE SEQUENCE</scope>
    <source>
        <strain evidence="1">K2</strain>
    </source>
</reference>
<proteinExistence type="predicted"/>
<dbReference type="Proteomes" id="UP001249851">
    <property type="component" value="Unassembled WGS sequence"/>
</dbReference>
<protein>
    <submittedName>
        <fullName evidence="1">Uncharacterized protein</fullName>
    </submittedName>
</protein>
<evidence type="ECO:0000313" key="2">
    <source>
        <dbReference type="Proteomes" id="UP001249851"/>
    </source>
</evidence>
<comment type="caution">
    <text evidence="1">The sequence shown here is derived from an EMBL/GenBank/DDBJ whole genome shotgun (WGS) entry which is preliminary data.</text>
</comment>
<sequence length="63" mass="6963">MDLDAEYMKLGSYLLCVEVRTELVVALVRGISAVVVGKAEHMLQSWVPCRVELRDTGMPLAEA</sequence>